<dbReference type="EMBL" id="CP051685">
    <property type="protein sequence ID" value="QJE02508.1"/>
    <property type="molecule type" value="Genomic_DNA"/>
</dbReference>
<proteinExistence type="predicted"/>
<dbReference type="Proteomes" id="UP000502415">
    <property type="component" value="Chromosome"/>
</dbReference>
<dbReference type="AlphaFoldDB" id="A0A7Z2W0G9"/>
<protein>
    <submittedName>
        <fullName evidence="1">Uncharacterized protein</fullName>
    </submittedName>
</protein>
<keyword evidence="2" id="KW-1185">Reference proteome</keyword>
<evidence type="ECO:0000313" key="2">
    <source>
        <dbReference type="Proteomes" id="UP000502415"/>
    </source>
</evidence>
<gene>
    <name evidence="1" type="ORF">HH212_22860</name>
</gene>
<organism evidence="1 2">
    <name type="scientific">Massilia forsythiae</name>
    <dbReference type="NCBI Taxonomy" id="2728020"/>
    <lineage>
        <taxon>Bacteria</taxon>
        <taxon>Pseudomonadati</taxon>
        <taxon>Pseudomonadota</taxon>
        <taxon>Betaproteobacteria</taxon>
        <taxon>Burkholderiales</taxon>
        <taxon>Oxalobacteraceae</taxon>
        <taxon>Telluria group</taxon>
        <taxon>Massilia</taxon>
    </lineage>
</organism>
<name>A0A7Z2W0G9_9BURK</name>
<accession>A0A7Z2W0G9</accession>
<dbReference type="RefSeq" id="WP_170204592.1">
    <property type="nucleotide sequence ID" value="NZ_CP051685.1"/>
</dbReference>
<dbReference type="KEGG" id="mfy:HH212_22860"/>
<sequence>MIFQRAKCACCGEAMEACVCRRLTCVDVAEGEALTFVDGHDDAILGMADVEGEWRVVYDQETIVRKLMARDAMDRQGAVELFEYNIEGSKIGSAHPLFLKAC</sequence>
<evidence type="ECO:0000313" key="1">
    <source>
        <dbReference type="EMBL" id="QJE02508.1"/>
    </source>
</evidence>
<reference evidence="1 2" key="1">
    <citation type="submission" date="2020-04" db="EMBL/GenBank/DDBJ databases">
        <title>Genome sequencing of novel species.</title>
        <authorList>
            <person name="Heo J."/>
            <person name="Kim S.-J."/>
            <person name="Kim J.-S."/>
            <person name="Hong S.-B."/>
            <person name="Kwon S.-W."/>
        </authorList>
    </citation>
    <scope>NUCLEOTIDE SEQUENCE [LARGE SCALE GENOMIC DNA]</scope>
    <source>
        <strain evidence="1 2">GN2-R2</strain>
    </source>
</reference>